<evidence type="ECO:0000313" key="1">
    <source>
        <dbReference type="EMBL" id="SNR39141.1"/>
    </source>
</evidence>
<keyword evidence="2" id="KW-1185">Reference proteome</keyword>
<gene>
    <name evidence="1" type="ORF">SAMN06272737_105155</name>
</gene>
<proteinExistence type="predicted"/>
<organism evidence="1 2">
    <name type="scientific">Blastococcus mobilis</name>
    <dbReference type="NCBI Taxonomy" id="1938746"/>
    <lineage>
        <taxon>Bacteria</taxon>
        <taxon>Bacillati</taxon>
        <taxon>Actinomycetota</taxon>
        <taxon>Actinomycetes</taxon>
        <taxon>Geodermatophilales</taxon>
        <taxon>Geodermatophilaceae</taxon>
        <taxon>Blastococcus</taxon>
    </lineage>
</organism>
<accession>A0A238VY97</accession>
<dbReference type="AlphaFoldDB" id="A0A238VY97"/>
<dbReference type="Proteomes" id="UP000198403">
    <property type="component" value="Unassembled WGS sequence"/>
</dbReference>
<name>A0A238VY97_9ACTN</name>
<reference evidence="1 2" key="1">
    <citation type="submission" date="2017-06" db="EMBL/GenBank/DDBJ databases">
        <authorList>
            <person name="Kim H.J."/>
            <person name="Triplett B.A."/>
        </authorList>
    </citation>
    <scope>NUCLEOTIDE SEQUENCE [LARGE SCALE GENOMIC DNA]</scope>
    <source>
        <strain evidence="1 2">DSM 44272</strain>
    </source>
</reference>
<sequence length="109" mass="10745">MSTPTAVEAVLVHPEGVTALAAELTVLAAELSDDADRCRAAAGALTSALDGDDGWTAGAAATAWAGLEELLAEQAAALAGTLTGAVQSYLAEDARIARGTGPGRSGVPR</sequence>
<protein>
    <submittedName>
        <fullName evidence="1">Uncharacterized protein</fullName>
    </submittedName>
</protein>
<evidence type="ECO:0000313" key="2">
    <source>
        <dbReference type="Proteomes" id="UP000198403"/>
    </source>
</evidence>
<dbReference type="EMBL" id="FZNO01000005">
    <property type="protein sequence ID" value="SNR39141.1"/>
    <property type="molecule type" value="Genomic_DNA"/>
</dbReference>
<dbReference type="RefSeq" id="WP_089335751.1">
    <property type="nucleotide sequence ID" value="NZ_FZNO01000005.1"/>
</dbReference>